<dbReference type="PANTHER" id="PTHR44051:SF8">
    <property type="entry name" value="GLUTATHIONE S-TRANSFERASE GSTA"/>
    <property type="match status" value="1"/>
</dbReference>
<proteinExistence type="inferred from homology"/>
<dbReference type="InterPro" id="IPR010987">
    <property type="entry name" value="Glutathione-S-Trfase_C-like"/>
</dbReference>
<dbReference type="EMBL" id="JBAMIC010000002">
    <property type="protein sequence ID" value="KAK7113012.1"/>
    <property type="molecule type" value="Genomic_DNA"/>
</dbReference>
<reference evidence="4 5" key="1">
    <citation type="submission" date="2024-02" db="EMBL/GenBank/DDBJ databases">
        <title>Chromosome-scale genome assembly of the rough periwinkle Littorina saxatilis.</title>
        <authorList>
            <person name="De Jode A."/>
            <person name="Faria R."/>
            <person name="Formenti G."/>
            <person name="Sims Y."/>
            <person name="Smith T.P."/>
            <person name="Tracey A."/>
            <person name="Wood J.M.D."/>
            <person name="Zagrodzka Z.B."/>
            <person name="Johannesson K."/>
            <person name="Butlin R.K."/>
            <person name="Leder E.H."/>
        </authorList>
    </citation>
    <scope>NUCLEOTIDE SEQUENCE [LARGE SCALE GENOMIC DNA]</scope>
    <source>
        <strain evidence="4">Snail1</strain>
        <tissue evidence="4">Muscle</tissue>
    </source>
</reference>
<dbReference type="Gene3D" id="3.40.30.10">
    <property type="entry name" value="Glutaredoxin"/>
    <property type="match status" value="1"/>
</dbReference>
<dbReference type="PROSITE" id="PS50404">
    <property type="entry name" value="GST_NTER"/>
    <property type="match status" value="1"/>
</dbReference>
<comment type="caution">
    <text evidence="4">The sequence shown here is derived from an EMBL/GenBank/DDBJ whole genome shotgun (WGS) entry which is preliminary data.</text>
</comment>
<dbReference type="SFLD" id="SFLDG00358">
    <property type="entry name" value="Main_(cytGST)"/>
    <property type="match status" value="1"/>
</dbReference>
<dbReference type="SUPFAM" id="SSF52833">
    <property type="entry name" value="Thioredoxin-like"/>
    <property type="match status" value="1"/>
</dbReference>
<gene>
    <name evidence="4" type="ORF">V1264_012379</name>
</gene>
<dbReference type="InterPro" id="IPR036249">
    <property type="entry name" value="Thioredoxin-like_sf"/>
</dbReference>
<sequence length="219" mass="24631">MAAGTLPKMKLWYCPMLRSTRCIWLVKELGIEEAVEYKYVPIGPPPPASEREEYRKVVHPHGTVPALEVEGRPPVLESAAICMYLADLCGRLAPEPKDRAEYYNWILYCSSRLDEAMTALALQWMFTPKDQQKQEVITKYLSVANICLDNAERALEDRQFILGPELTAADCVLGYNVVWASVPHMNGGQLLKGRPNLTAYLGRIQARPALKEALAIEKL</sequence>
<feature type="domain" description="GST N-terminal" evidence="2">
    <location>
        <begin position="7"/>
        <end position="93"/>
    </location>
</feature>
<dbReference type="Pfam" id="PF13409">
    <property type="entry name" value="GST_N_2"/>
    <property type="match status" value="1"/>
</dbReference>
<keyword evidence="5" id="KW-1185">Reference proteome</keyword>
<organism evidence="4 5">
    <name type="scientific">Littorina saxatilis</name>
    <dbReference type="NCBI Taxonomy" id="31220"/>
    <lineage>
        <taxon>Eukaryota</taxon>
        <taxon>Metazoa</taxon>
        <taxon>Spiralia</taxon>
        <taxon>Lophotrochozoa</taxon>
        <taxon>Mollusca</taxon>
        <taxon>Gastropoda</taxon>
        <taxon>Caenogastropoda</taxon>
        <taxon>Littorinimorpha</taxon>
        <taxon>Littorinoidea</taxon>
        <taxon>Littorinidae</taxon>
        <taxon>Littorina</taxon>
    </lineage>
</organism>
<evidence type="ECO:0000259" key="2">
    <source>
        <dbReference type="PROSITE" id="PS50404"/>
    </source>
</evidence>
<dbReference type="PROSITE" id="PS50405">
    <property type="entry name" value="GST_CTER"/>
    <property type="match status" value="1"/>
</dbReference>
<dbReference type="InterPro" id="IPR004045">
    <property type="entry name" value="Glutathione_S-Trfase_N"/>
</dbReference>
<evidence type="ECO:0000259" key="3">
    <source>
        <dbReference type="PROSITE" id="PS50405"/>
    </source>
</evidence>
<name>A0AAN9GLJ1_9CAEN</name>
<feature type="domain" description="GST C-terminal" evidence="3">
    <location>
        <begin position="95"/>
        <end position="219"/>
    </location>
</feature>
<dbReference type="InterPro" id="IPR036282">
    <property type="entry name" value="Glutathione-S-Trfase_C_sf"/>
</dbReference>
<evidence type="ECO:0000313" key="4">
    <source>
        <dbReference type="EMBL" id="KAK7113012.1"/>
    </source>
</evidence>
<dbReference type="SUPFAM" id="SSF47616">
    <property type="entry name" value="GST C-terminal domain-like"/>
    <property type="match status" value="1"/>
</dbReference>
<dbReference type="AlphaFoldDB" id="A0AAN9GLJ1"/>
<evidence type="ECO:0000313" key="5">
    <source>
        <dbReference type="Proteomes" id="UP001374579"/>
    </source>
</evidence>
<accession>A0AAN9GLJ1</accession>
<comment type="similarity">
    <text evidence="1">Belongs to the GST superfamily.</text>
</comment>
<dbReference type="CDD" id="cd03046">
    <property type="entry name" value="GST_N_GTT1_like"/>
    <property type="match status" value="1"/>
</dbReference>
<dbReference type="PANTHER" id="PTHR44051">
    <property type="entry name" value="GLUTATHIONE S-TRANSFERASE-RELATED"/>
    <property type="match status" value="1"/>
</dbReference>
<protein>
    <recommendedName>
        <fullName evidence="6">Glutathione S-transferase</fullName>
    </recommendedName>
</protein>
<evidence type="ECO:0008006" key="6">
    <source>
        <dbReference type="Google" id="ProtNLM"/>
    </source>
</evidence>
<dbReference type="Gene3D" id="1.20.1050.10">
    <property type="match status" value="1"/>
</dbReference>
<dbReference type="Pfam" id="PF13410">
    <property type="entry name" value="GST_C_2"/>
    <property type="match status" value="1"/>
</dbReference>
<evidence type="ECO:0000256" key="1">
    <source>
        <dbReference type="ARBA" id="ARBA00007409"/>
    </source>
</evidence>
<dbReference type="SFLD" id="SFLDG01150">
    <property type="entry name" value="Main.1:_Beta-like"/>
    <property type="match status" value="1"/>
</dbReference>
<dbReference type="Proteomes" id="UP001374579">
    <property type="component" value="Unassembled WGS sequence"/>
</dbReference>
<dbReference type="SFLD" id="SFLDS00019">
    <property type="entry name" value="Glutathione_Transferase_(cytos"/>
    <property type="match status" value="1"/>
</dbReference>
<dbReference type="InterPro" id="IPR040079">
    <property type="entry name" value="Glutathione_S-Trfase"/>
</dbReference>